<feature type="compositionally biased region" description="Basic residues" evidence="1">
    <location>
        <begin position="67"/>
        <end position="77"/>
    </location>
</feature>
<protein>
    <submittedName>
        <fullName evidence="2">Uncharacterized protein</fullName>
    </submittedName>
</protein>
<dbReference type="Proteomes" id="UP000033977">
    <property type="component" value="Unassembled WGS sequence"/>
</dbReference>
<gene>
    <name evidence="2" type="ORF">UW49_C0017G0017</name>
</gene>
<accession>A0A0G1IBM1</accession>
<evidence type="ECO:0000256" key="1">
    <source>
        <dbReference type="SAM" id="MobiDB-lite"/>
    </source>
</evidence>
<name>A0A0G1IBM1_9BACT</name>
<organism evidence="2 3">
    <name type="scientific">Candidatus Giovannonibacteria bacterium GW2011_GWB1_44_23</name>
    <dbReference type="NCBI Taxonomy" id="1618652"/>
    <lineage>
        <taxon>Bacteria</taxon>
        <taxon>Candidatus Giovannoniibacteriota</taxon>
    </lineage>
</organism>
<feature type="compositionally biased region" description="Basic and acidic residues" evidence="1">
    <location>
        <begin position="24"/>
        <end position="46"/>
    </location>
</feature>
<proteinExistence type="predicted"/>
<comment type="caution">
    <text evidence="2">The sequence shown here is derived from an EMBL/GenBank/DDBJ whole genome shotgun (WGS) entry which is preliminary data.</text>
</comment>
<reference evidence="2 3" key="1">
    <citation type="journal article" date="2015" name="Nature">
        <title>rRNA introns, odd ribosomes, and small enigmatic genomes across a large radiation of phyla.</title>
        <authorList>
            <person name="Brown C.T."/>
            <person name="Hug L.A."/>
            <person name="Thomas B.C."/>
            <person name="Sharon I."/>
            <person name="Castelle C.J."/>
            <person name="Singh A."/>
            <person name="Wilkins M.J."/>
            <person name="Williams K.H."/>
            <person name="Banfield J.F."/>
        </authorList>
    </citation>
    <scope>NUCLEOTIDE SEQUENCE [LARGE SCALE GENOMIC DNA]</scope>
</reference>
<dbReference type="AlphaFoldDB" id="A0A0G1IBM1"/>
<sequence>MATVKSIAKLTAGKDSASAKRKFCHETKMTPESDTRSEINSKKPDSENSTAAIRRTGKKAVADPTKSKKKAAILHFA</sequence>
<feature type="region of interest" description="Disordered" evidence="1">
    <location>
        <begin position="1"/>
        <end position="77"/>
    </location>
</feature>
<evidence type="ECO:0000313" key="2">
    <source>
        <dbReference type="EMBL" id="KKT56193.1"/>
    </source>
</evidence>
<evidence type="ECO:0000313" key="3">
    <source>
        <dbReference type="Proteomes" id="UP000033977"/>
    </source>
</evidence>
<dbReference type="EMBL" id="LCIN01000017">
    <property type="protein sequence ID" value="KKT56193.1"/>
    <property type="molecule type" value="Genomic_DNA"/>
</dbReference>